<feature type="transmembrane region" description="Helical" evidence="9">
    <location>
        <begin position="596"/>
        <end position="617"/>
    </location>
</feature>
<feature type="transmembrane region" description="Helical" evidence="9">
    <location>
        <begin position="569"/>
        <end position="590"/>
    </location>
</feature>
<dbReference type="Pfam" id="PF02355">
    <property type="entry name" value="SecD_SecF_C"/>
    <property type="match status" value="2"/>
</dbReference>
<evidence type="ECO:0000256" key="4">
    <source>
        <dbReference type="ARBA" id="ARBA00022692"/>
    </source>
</evidence>
<accession>A0A1B2HD11</accession>
<keyword evidence="5 9" id="KW-0653">Protein transport</keyword>
<dbReference type="InterPro" id="IPR005665">
    <property type="entry name" value="SecF_bac"/>
</dbReference>
<dbReference type="InterPro" id="IPR055344">
    <property type="entry name" value="SecD_SecF_C_bact"/>
</dbReference>
<sequence>MSRDTARRGLLVRALLSLAVLVASAFLLLTTDPRLGLDLRGGTQIVLQAQGDADATDRALEVLRRRVDELGVAEPVLARSGENRIVVELPGVQDPEEAVKVLGRTAQLTVERDGKQVMTGEGISDATAAPNPQGAGFVVNVQFQGDAPKTWQRVTGEAACVPSGSPGRQIAFKLDGTVVSSPEVSTDTPCGGGQPGGATTITGRFSQAEAKELALVIRSGALPVPVEVIEQRTVGATLGAEAIEASAQAAIIGIALTSLFLVFAYRLAGFLAVLALVGYAGVAYAGLLAVGATLTLPGLAGFVLAIGMAVDANVLIFERAREEYARKANLRRASEAGFRGALSAIADSNVTTLLAAGLLFWLATGPVRGFGVTLTIGVLASMFSALVLSRVLVLWAMGTRFVAKRPRLSGLHSLGWVRSKLSVVLYRRPWLWLTSAAVLVLVAFSGLLLRGLNLGVEFTGGRMLDFTAGAPVDASRVRAALSEAGFADVVVSSSGADVSLRTGPIDDATSSRIGEVVNSAVDGGARQSSNELIGPSLSSELRRNALIGLAIAVAAQLVYLAVRFDWRLGVATVAALLSDVLVLIGIFAWLGKTADGVFLAALLTVIGYSVNDSVVVFDRLRSLRGARPKAFYPDVVSDAVVQTVPRTVNTGIGVLFVLAALLVLGDGSLADFATALLIGLVFGTMSTVVTAAPVAIWLEQRWPRQVRAVVKKSPAGARV</sequence>
<keyword evidence="14" id="KW-1185">Reference proteome</keyword>
<dbReference type="PRINTS" id="PR01755">
    <property type="entry name" value="SECFTRNLCASE"/>
</dbReference>
<feature type="transmembrane region" description="Helical" evidence="9">
    <location>
        <begin position="430"/>
        <end position="449"/>
    </location>
</feature>
<feature type="transmembrane region" description="Helical" evidence="9">
    <location>
        <begin position="374"/>
        <end position="397"/>
    </location>
</feature>
<dbReference type="Gene3D" id="1.20.1640.10">
    <property type="entry name" value="Multidrug efflux transporter AcrB transmembrane domain"/>
    <property type="match status" value="2"/>
</dbReference>
<dbReference type="RefSeq" id="WP_065914020.1">
    <property type="nucleotide sequence ID" value="NZ_CP016793.1"/>
</dbReference>
<comment type="subunit">
    <text evidence="9">Forms a complex with SecF. Part of the essential Sec protein translocation apparatus which comprises SecA, SecYEG and auxiliary proteins SecDF. Other proteins may also be involved.</text>
</comment>
<dbReference type="InterPro" id="IPR022645">
    <property type="entry name" value="SecD/SecF_bac"/>
</dbReference>
<organism evidence="13 14">
    <name type="scientific">Lentzea guizhouensis</name>
    <dbReference type="NCBI Taxonomy" id="1586287"/>
    <lineage>
        <taxon>Bacteria</taxon>
        <taxon>Bacillati</taxon>
        <taxon>Actinomycetota</taxon>
        <taxon>Actinomycetes</taxon>
        <taxon>Pseudonocardiales</taxon>
        <taxon>Pseudonocardiaceae</taxon>
        <taxon>Lentzea</taxon>
    </lineage>
</organism>
<dbReference type="EMBL" id="CP016793">
    <property type="protein sequence ID" value="ANZ35610.1"/>
    <property type="molecule type" value="Genomic_DNA"/>
</dbReference>
<name>A0A1B2HD11_9PSEU</name>
<keyword evidence="4 9" id="KW-0812">Transmembrane</keyword>
<comment type="similarity">
    <text evidence="10">Belongs to the SecD/SecF family. SecF subfamily.</text>
</comment>
<reference evidence="13 14" key="1">
    <citation type="submission" date="2016-07" db="EMBL/GenBank/DDBJ databases">
        <title>Complete genome sequence of the Lentzea guizhouensis DHS C013.</title>
        <authorList>
            <person name="Cao C."/>
        </authorList>
    </citation>
    <scope>NUCLEOTIDE SEQUENCE [LARGE SCALE GENOMIC DNA]</scope>
    <source>
        <strain evidence="13 14">DHS C013</strain>
    </source>
</reference>
<feature type="domain" description="Protein export membrane protein SecD/SecF C-terminal" evidence="11">
    <location>
        <begin position="226"/>
        <end position="395"/>
    </location>
</feature>
<dbReference type="Pfam" id="PF07549">
    <property type="entry name" value="Sec_GG"/>
    <property type="match status" value="2"/>
</dbReference>
<evidence type="ECO:0000313" key="13">
    <source>
        <dbReference type="EMBL" id="ANZ35610.1"/>
    </source>
</evidence>
<dbReference type="NCBIfam" id="TIGR01129">
    <property type="entry name" value="secD"/>
    <property type="match status" value="1"/>
</dbReference>
<evidence type="ECO:0000256" key="5">
    <source>
        <dbReference type="ARBA" id="ARBA00022927"/>
    </source>
</evidence>
<keyword evidence="3 9" id="KW-1003">Cell membrane</keyword>
<feature type="transmembrane region" description="Helical" evidence="9">
    <location>
        <begin position="270"/>
        <end position="292"/>
    </location>
</feature>
<feature type="domain" description="Protein export membrane protein SecD/SecF C-terminal" evidence="11">
    <location>
        <begin position="520"/>
        <end position="700"/>
    </location>
</feature>
<proteinExistence type="inferred from homology"/>
<evidence type="ECO:0000256" key="10">
    <source>
        <dbReference type="HAMAP-Rule" id="MF_01464"/>
    </source>
</evidence>
<dbReference type="Gene3D" id="3.30.70.3220">
    <property type="match status" value="1"/>
</dbReference>
<feature type="domain" description="Protein translocase subunit SecDF P1" evidence="12">
    <location>
        <begin position="57"/>
        <end position="110"/>
    </location>
</feature>
<dbReference type="GO" id="GO:0043952">
    <property type="term" value="P:protein transport by the Sec complex"/>
    <property type="evidence" value="ECO:0007669"/>
    <property type="project" value="UniProtKB-UniRule"/>
</dbReference>
<dbReference type="HAMAP" id="MF_01464_B">
    <property type="entry name" value="SecF_B"/>
    <property type="match status" value="1"/>
</dbReference>
<dbReference type="InterPro" id="IPR048634">
    <property type="entry name" value="SecD_SecF_C"/>
</dbReference>
<dbReference type="NCBIfam" id="TIGR00966">
    <property type="entry name" value="transloc_SecF"/>
    <property type="match status" value="1"/>
</dbReference>
<dbReference type="InterPro" id="IPR022813">
    <property type="entry name" value="SecD/SecF_arch_bac"/>
</dbReference>
<evidence type="ECO:0000259" key="12">
    <source>
        <dbReference type="Pfam" id="PF21760"/>
    </source>
</evidence>
<gene>
    <name evidence="10" type="primary">secF</name>
    <name evidence="9" type="synonym">secD</name>
    <name evidence="13" type="ORF">BBK82_05465</name>
</gene>
<feature type="transmembrane region" description="Helical" evidence="9">
    <location>
        <begin position="652"/>
        <end position="670"/>
    </location>
</feature>
<dbReference type="GO" id="GO:0005886">
    <property type="term" value="C:plasma membrane"/>
    <property type="evidence" value="ECO:0007669"/>
    <property type="project" value="UniProtKB-SubCell"/>
</dbReference>
<dbReference type="GO" id="GO:0065002">
    <property type="term" value="P:intracellular protein transmembrane transport"/>
    <property type="evidence" value="ECO:0007669"/>
    <property type="project" value="UniProtKB-UniRule"/>
</dbReference>
<dbReference type="HAMAP" id="MF_01463_B">
    <property type="entry name" value="SecD_B"/>
    <property type="match status" value="1"/>
</dbReference>
<dbReference type="SUPFAM" id="SSF82866">
    <property type="entry name" value="Multidrug efflux transporter AcrB transmembrane domain"/>
    <property type="match status" value="2"/>
</dbReference>
<feature type="transmembrane region" description="Helical" evidence="9">
    <location>
        <begin position="245"/>
        <end position="263"/>
    </location>
</feature>
<feature type="transmembrane region" description="Helical" evidence="9">
    <location>
        <begin position="676"/>
        <end position="698"/>
    </location>
</feature>
<evidence type="ECO:0000256" key="7">
    <source>
        <dbReference type="ARBA" id="ARBA00023010"/>
    </source>
</evidence>
<evidence type="ECO:0000313" key="14">
    <source>
        <dbReference type="Proteomes" id="UP000093053"/>
    </source>
</evidence>
<evidence type="ECO:0000256" key="9">
    <source>
        <dbReference type="HAMAP-Rule" id="MF_01463"/>
    </source>
</evidence>
<keyword evidence="2 9" id="KW-0813">Transport</keyword>
<dbReference type="Proteomes" id="UP000093053">
    <property type="component" value="Chromosome"/>
</dbReference>
<dbReference type="NCBIfam" id="TIGR00916">
    <property type="entry name" value="2A0604s01"/>
    <property type="match status" value="1"/>
</dbReference>
<keyword evidence="7 9" id="KW-0811">Translocation</keyword>
<keyword evidence="8 9" id="KW-0472">Membrane</keyword>
<evidence type="ECO:0000256" key="8">
    <source>
        <dbReference type="ARBA" id="ARBA00023136"/>
    </source>
</evidence>
<evidence type="ECO:0000256" key="2">
    <source>
        <dbReference type="ARBA" id="ARBA00022448"/>
    </source>
</evidence>
<dbReference type="KEGG" id="led:BBK82_05465"/>
<dbReference type="AlphaFoldDB" id="A0A1B2HD11"/>
<comment type="similarity">
    <text evidence="9">Belongs to the SecD/SecF family. SecD subfamily.</text>
</comment>
<feature type="transmembrane region" description="Helical" evidence="9">
    <location>
        <begin position="298"/>
        <end position="317"/>
    </location>
</feature>
<feature type="transmembrane region" description="Helical" evidence="9">
    <location>
        <begin position="545"/>
        <end position="562"/>
    </location>
</feature>
<evidence type="ECO:0000256" key="3">
    <source>
        <dbReference type="ARBA" id="ARBA00022475"/>
    </source>
</evidence>
<protein>
    <recommendedName>
        <fullName evidence="9 10">Multifunctional fusion protein</fullName>
    </recommendedName>
    <domain>
        <recommendedName>
            <fullName evidence="9">Protein translocase subunit SecD</fullName>
        </recommendedName>
    </domain>
    <domain>
        <recommendedName>
            <fullName evidence="10">Protein-export membrane protein SecF</fullName>
        </recommendedName>
    </domain>
</protein>
<dbReference type="GO" id="GO:0006605">
    <property type="term" value="P:protein targeting"/>
    <property type="evidence" value="ECO:0007669"/>
    <property type="project" value="UniProtKB-UniRule"/>
</dbReference>
<dbReference type="PANTHER" id="PTHR30081:SF1">
    <property type="entry name" value="PROTEIN TRANSLOCASE SUBUNIT SECD"/>
    <property type="match status" value="1"/>
</dbReference>
<comment type="function">
    <text evidence="9">Part of the Sec protein translocase complex. Interacts with the SecYEG preprotein conducting channel. SecDF uses the proton motive force (PMF) to complete protein translocation after the ATP-dependent function of SecA.</text>
</comment>
<dbReference type="Pfam" id="PF21760">
    <property type="entry name" value="SecD_1st"/>
    <property type="match status" value="1"/>
</dbReference>
<dbReference type="PANTHER" id="PTHR30081">
    <property type="entry name" value="PROTEIN-EXPORT MEMBRANE PROTEIN SEC"/>
    <property type="match status" value="1"/>
</dbReference>
<evidence type="ECO:0000256" key="1">
    <source>
        <dbReference type="ARBA" id="ARBA00004651"/>
    </source>
</evidence>
<dbReference type="GO" id="GO:0015450">
    <property type="term" value="F:protein-transporting ATPase activity"/>
    <property type="evidence" value="ECO:0007669"/>
    <property type="project" value="InterPro"/>
</dbReference>
<comment type="subcellular location">
    <subcellularLocation>
        <location evidence="1 9">Cell membrane</location>
        <topology evidence="1 9">Multi-pass membrane protein</topology>
    </subcellularLocation>
</comment>
<dbReference type="InterPro" id="IPR048631">
    <property type="entry name" value="SecD_1st"/>
</dbReference>
<evidence type="ECO:0000256" key="6">
    <source>
        <dbReference type="ARBA" id="ARBA00022989"/>
    </source>
</evidence>
<dbReference type="InterPro" id="IPR005791">
    <property type="entry name" value="SecD"/>
</dbReference>
<dbReference type="OrthoDB" id="9774769at2"/>
<evidence type="ECO:0000259" key="11">
    <source>
        <dbReference type="Pfam" id="PF02355"/>
    </source>
</evidence>
<feature type="transmembrane region" description="Helical" evidence="9">
    <location>
        <begin position="338"/>
        <end position="362"/>
    </location>
</feature>
<comment type="subunit">
    <text evidence="10">Forms a complex with SecD. Part of the essential Sec protein translocation apparatus which comprises SecA, SecYEG and auxiliary proteins SecDF. Other proteins may also be involved.</text>
</comment>
<keyword evidence="6 9" id="KW-1133">Transmembrane helix</keyword>
<dbReference type="STRING" id="1586287.BBK82_05465"/>
<comment type="caution">
    <text evidence="9">Lacks conserved residue(s) required for the propagation of feature annotation.</text>
</comment>
<dbReference type="InterPro" id="IPR022646">
    <property type="entry name" value="SecD/SecF_CS"/>
</dbReference>